<accession>A0AAV4U3Z1</accession>
<evidence type="ECO:0000313" key="1">
    <source>
        <dbReference type="EMBL" id="GIY52504.1"/>
    </source>
</evidence>
<dbReference type="Proteomes" id="UP001054837">
    <property type="component" value="Unassembled WGS sequence"/>
</dbReference>
<proteinExistence type="predicted"/>
<dbReference type="AlphaFoldDB" id="A0AAV4U3Z1"/>
<reference evidence="1 2" key="1">
    <citation type="submission" date="2021-06" db="EMBL/GenBank/DDBJ databases">
        <title>Caerostris darwini draft genome.</title>
        <authorList>
            <person name="Kono N."/>
            <person name="Arakawa K."/>
        </authorList>
    </citation>
    <scope>NUCLEOTIDE SEQUENCE [LARGE SCALE GENOMIC DNA]</scope>
</reference>
<gene>
    <name evidence="1" type="ORF">CDAR_181561</name>
</gene>
<keyword evidence="2" id="KW-1185">Reference proteome</keyword>
<evidence type="ECO:0000313" key="2">
    <source>
        <dbReference type="Proteomes" id="UP001054837"/>
    </source>
</evidence>
<organism evidence="1 2">
    <name type="scientific">Caerostris darwini</name>
    <dbReference type="NCBI Taxonomy" id="1538125"/>
    <lineage>
        <taxon>Eukaryota</taxon>
        <taxon>Metazoa</taxon>
        <taxon>Ecdysozoa</taxon>
        <taxon>Arthropoda</taxon>
        <taxon>Chelicerata</taxon>
        <taxon>Arachnida</taxon>
        <taxon>Araneae</taxon>
        <taxon>Araneomorphae</taxon>
        <taxon>Entelegynae</taxon>
        <taxon>Araneoidea</taxon>
        <taxon>Araneidae</taxon>
        <taxon>Caerostris</taxon>
    </lineage>
</organism>
<protein>
    <submittedName>
        <fullName evidence="1">RNase H domain-containing protein</fullName>
    </submittedName>
</protein>
<name>A0AAV4U3Z1_9ARAC</name>
<dbReference type="EMBL" id="BPLQ01010670">
    <property type="protein sequence ID" value="GIY52504.1"/>
    <property type="molecule type" value="Genomic_DNA"/>
</dbReference>
<comment type="caution">
    <text evidence="1">The sequence shown here is derived from an EMBL/GenBank/DDBJ whole genome shotgun (WGS) entry which is preliminary data.</text>
</comment>
<sequence>MGSGTRNIESHIDITRPLMEYAITIWSHSCSSSIEKLNKIQVKAAKIMSCAASSSNKLRIQEDCGLDLLKARRQTLAVKFTNSVKSFDEQHTCIPPNFQIGIVSQG</sequence>